<accession>A0ABV9QCS3</accession>
<comment type="similarity">
    <text evidence="6">Belongs to the glycosyl hydrolase 24 family.</text>
</comment>
<sequence length="184" mass="20143">MNELLKKRLLAVSTSGAIAVAAALGAWYEGDGPTVTQPDGTVLYRVYLDPVGIPTVCRGVTGSDVVRGRLYTATECRVLEQKHLARAEASARRLIAGYDQLNQWQKGALIDWLYNVGETKARESTLRRKFAVGDLDGGCNELVKWVKGRVKGELVTLPGLVDRRGATQELCLHWGHPGYPRDPA</sequence>
<keyword evidence="2 6" id="KW-0929">Antimicrobial</keyword>
<dbReference type="InterPro" id="IPR023346">
    <property type="entry name" value="Lysozyme-like_dom_sf"/>
</dbReference>
<evidence type="ECO:0000313" key="7">
    <source>
        <dbReference type="EMBL" id="MFC4788586.1"/>
    </source>
</evidence>
<dbReference type="PANTHER" id="PTHR38107:SF3">
    <property type="entry name" value="LYSOZYME RRRD-RELATED"/>
    <property type="match status" value="1"/>
</dbReference>
<dbReference type="HAMAP" id="MF_04110">
    <property type="entry name" value="ENDOLYSIN_T4"/>
    <property type="match status" value="1"/>
</dbReference>
<dbReference type="RefSeq" id="WP_382431146.1">
    <property type="nucleotide sequence ID" value="NZ_JBHSHJ010000003.1"/>
</dbReference>
<dbReference type="InterPro" id="IPR051018">
    <property type="entry name" value="Bacteriophage_GH24"/>
</dbReference>
<proteinExistence type="inferred from homology"/>
<dbReference type="EMBL" id="JBHSHJ010000003">
    <property type="protein sequence ID" value="MFC4788586.1"/>
    <property type="molecule type" value="Genomic_DNA"/>
</dbReference>
<keyword evidence="5 6" id="KW-0326">Glycosidase</keyword>
<evidence type="ECO:0000256" key="3">
    <source>
        <dbReference type="ARBA" id="ARBA00022638"/>
    </source>
</evidence>
<dbReference type="InterPro" id="IPR023347">
    <property type="entry name" value="Lysozyme_dom_sf"/>
</dbReference>
<evidence type="ECO:0000256" key="5">
    <source>
        <dbReference type="ARBA" id="ARBA00023295"/>
    </source>
</evidence>
<comment type="caution">
    <text evidence="7">The sequence shown here is derived from an EMBL/GenBank/DDBJ whole genome shotgun (WGS) entry which is preliminary data.</text>
</comment>
<dbReference type="Proteomes" id="UP001596001">
    <property type="component" value="Unassembled WGS sequence"/>
</dbReference>
<keyword evidence="8" id="KW-1185">Reference proteome</keyword>
<evidence type="ECO:0000256" key="4">
    <source>
        <dbReference type="ARBA" id="ARBA00022801"/>
    </source>
</evidence>
<dbReference type="SUPFAM" id="SSF53955">
    <property type="entry name" value="Lysozyme-like"/>
    <property type="match status" value="1"/>
</dbReference>
<organism evidence="7 8">
    <name type="scientific">Giesbergeria sinuosa</name>
    <dbReference type="NCBI Taxonomy" id="80883"/>
    <lineage>
        <taxon>Bacteria</taxon>
        <taxon>Pseudomonadati</taxon>
        <taxon>Pseudomonadota</taxon>
        <taxon>Betaproteobacteria</taxon>
        <taxon>Burkholderiales</taxon>
        <taxon>Comamonadaceae</taxon>
        <taxon>Giesbergeria</taxon>
    </lineage>
</organism>
<gene>
    <name evidence="7" type="ORF">ACFO6X_06255</name>
</gene>
<reference evidence="8" key="1">
    <citation type="journal article" date="2019" name="Int. J. Syst. Evol. Microbiol.">
        <title>The Global Catalogue of Microorganisms (GCM) 10K type strain sequencing project: providing services to taxonomists for standard genome sequencing and annotation.</title>
        <authorList>
            <consortium name="The Broad Institute Genomics Platform"/>
            <consortium name="The Broad Institute Genome Sequencing Center for Infectious Disease"/>
            <person name="Wu L."/>
            <person name="Ma J."/>
        </authorList>
    </citation>
    <scope>NUCLEOTIDE SEQUENCE [LARGE SCALE GENOMIC DNA]</scope>
    <source>
        <strain evidence="8">CCUG 49452</strain>
    </source>
</reference>
<dbReference type="EC" id="3.2.1.17" evidence="6"/>
<evidence type="ECO:0000256" key="2">
    <source>
        <dbReference type="ARBA" id="ARBA00022529"/>
    </source>
</evidence>
<dbReference type="CDD" id="cd16900">
    <property type="entry name" value="endolysin_R21-like"/>
    <property type="match status" value="1"/>
</dbReference>
<dbReference type="InterPro" id="IPR002196">
    <property type="entry name" value="Glyco_hydro_24"/>
</dbReference>
<keyword evidence="4 6" id="KW-0378">Hydrolase</keyword>
<dbReference type="InterPro" id="IPR034690">
    <property type="entry name" value="Endolysin_T4_type"/>
</dbReference>
<evidence type="ECO:0000256" key="6">
    <source>
        <dbReference type="RuleBase" id="RU003788"/>
    </source>
</evidence>
<evidence type="ECO:0000256" key="1">
    <source>
        <dbReference type="ARBA" id="ARBA00000632"/>
    </source>
</evidence>
<dbReference type="PANTHER" id="PTHR38107">
    <property type="match status" value="1"/>
</dbReference>
<keyword evidence="3 6" id="KW-0081">Bacteriolytic enzyme</keyword>
<dbReference type="Gene3D" id="1.10.530.40">
    <property type="match status" value="1"/>
</dbReference>
<name>A0ABV9QCS3_9BURK</name>
<evidence type="ECO:0000313" key="8">
    <source>
        <dbReference type="Proteomes" id="UP001596001"/>
    </source>
</evidence>
<comment type="catalytic activity">
    <reaction evidence="1 6">
        <text>Hydrolysis of (1-&gt;4)-beta-linkages between N-acetylmuramic acid and N-acetyl-D-glucosamine residues in a peptidoglycan and between N-acetyl-D-glucosamine residues in chitodextrins.</text>
        <dbReference type="EC" id="3.2.1.17"/>
    </reaction>
</comment>
<dbReference type="Pfam" id="PF00959">
    <property type="entry name" value="Phage_lysozyme"/>
    <property type="match status" value="1"/>
</dbReference>
<protein>
    <recommendedName>
        <fullName evidence="6">Lysozyme</fullName>
        <ecNumber evidence="6">3.2.1.17</ecNumber>
    </recommendedName>
</protein>